<comment type="similarity">
    <text evidence="1">Belongs to the bacterial reverse transcriptase family.</text>
</comment>
<name>A0ABS4AWW7_9PROT</name>
<dbReference type="EMBL" id="JAGIYZ010000019">
    <property type="protein sequence ID" value="MBP0465860.1"/>
    <property type="molecule type" value="Genomic_DNA"/>
</dbReference>
<reference evidence="3 4" key="1">
    <citation type="submission" date="2021-03" db="EMBL/GenBank/DDBJ databases">
        <authorList>
            <person name="So Y."/>
        </authorList>
    </citation>
    <scope>NUCLEOTIDE SEQUENCE [LARGE SCALE GENOMIC DNA]</scope>
    <source>
        <strain evidence="3 4">PWR1</strain>
    </source>
</reference>
<evidence type="ECO:0000313" key="3">
    <source>
        <dbReference type="EMBL" id="MBP0465860.1"/>
    </source>
</evidence>
<dbReference type="PROSITE" id="PS50878">
    <property type="entry name" value="RT_POL"/>
    <property type="match status" value="1"/>
</dbReference>
<sequence length="437" mass="49538">MRSRLRKKPDDWFAPRNYPHFDRPVSDRSVAEGIVASFTKSPEQYRFLPLISFKRWARRWRTDEKSGRTRESWKKRPLAYCSNRDAHVLAYVGWELSAAYEEALKRAGLDNVVVGYRLGRSNVTTARDAFADVQRLGTCTTIALDLKHFFDTIRHRVLKRCWEDVLGSGLPPHHYAAFRAITRFALVDRGACLKRLGLPPRTQSRKLPRPLCSPDAFRAAVRGRKTASGGGGLVEVNQNAFGIPQGTPMSAIAANVAMFRFDCAVAAEAARVGGTYRRYSDDILLVCPPAAANSLLDFLRDALIRHCEGLTLNDDKTSRVEFPGGRLPANVKHMQYLGFLFNGERAVLRASTISRFYGRMRRAVKSAQHDLTNDKFQGSPKGGRPVLQRRKLMHSFSHLGRDSLLRTYAKVAGKVFQRRAIMRQLRRHLERLNSLTR</sequence>
<feature type="domain" description="Reverse transcriptase" evidence="2">
    <location>
        <begin position="1"/>
        <end position="341"/>
    </location>
</feature>
<evidence type="ECO:0000259" key="2">
    <source>
        <dbReference type="PROSITE" id="PS50878"/>
    </source>
</evidence>
<dbReference type="PANTHER" id="PTHR34047:SF8">
    <property type="entry name" value="PROTEIN YKFC"/>
    <property type="match status" value="1"/>
</dbReference>
<evidence type="ECO:0000256" key="1">
    <source>
        <dbReference type="ARBA" id="ARBA00034120"/>
    </source>
</evidence>
<protein>
    <recommendedName>
        <fullName evidence="2">Reverse transcriptase domain-containing protein</fullName>
    </recommendedName>
</protein>
<organism evidence="3 4">
    <name type="scientific">Roseomonas nitratireducens</name>
    <dbReference type="NCBI Taxonomy" id="2820810"/>
    <lineage>
        <taxon>Bacteria</taxon>
        <taxon>Pseudomonadati</taxon>
        <taxon>Pseudomonadota</taxon>
        <taxon>Alphaproteobacteria</taxon>
        <taxon>Acetobacterales</taxon>
        <taxon>Roseomonadaceae</taxon>
        <taxon>Roseomonas</taxon>
    </lineage>
</organism>
<proteinExistence type="inferred from homology"/>
<dbReference type="PANTHER" id="PTHR34047">
    <property type="entry name" value="NUCLEAR INTRON MATURASE 1, MITOCHONDRIAL-RELATED"/>
    <property type="match status" value="1"/>
</dbReference>
<dbReference type="RefSeq" id="WP_209353245.1">
    <property type="nucleotide sequence ID" value="NZ_JAGIYZ010000019.1"/>
</dbReference>
<gene>
    <name evidence="3" type="ORF">J5Y09_18180</name>
</gene>
<dbReference type="InterPro" id="IPR043502">
    <property type="entry name" value="DNA/RNA_pol_sf"/>
</dbReference>
<dbReference type="SUPFAM" id="SSF56672">
    <property type="entry name" value="DNA/RNA polymerases"/>
    <property type="match status" value="1"/>
</dbReference>
<dbReference type="Proteomes" id="UP000680815">
    <property type="component" value="Unassembled WGS sequence"/>
</dbReference>
<comment type="caution">
    <text evidence="3">The sequence shown here is derived from an EMBL/GenBank/DDBJ whole genome shotgun (WGS) entry which is preliminary data.</text>
</comment>
<evidence type="ECO:0000313" key="4">
    <source>
        <dbReference type="Proteomes" id="UP000680815"/>
    </source>
</evidence>
<keyword evidence="4" id="KW-1185">Reference proteome</keyword>
<dbReference type="InterPro" id="IPR000477">
    <property type="entry name" value="RT_dom"/>
</dbReference>
<accession>A0ABS4AWW7</accession>
<dbReference type="InterPro" id="IPR051083">
    <property type="entry name" value="GrpII_Intron_Splice-Mob/Def"/>
</dbReference>